<protein>
    <submittedName>
        <fullName evidence="1">Uncharacterized protein</fullName>
    </submittedName>
</protein>
<proteinExistence type="predicted"/>
<comment type="caution">
    <text evidence="1">The sequence shown here is derived from an EMBL/GenBank/DDBJ whole genome shotgun (WGS) entry which is preliminary data.</text>
</comment>
<accession>A0ABR4GTV7</accession>
<name>A0ABR4GTV7_9EURO</name>
<sequence length="240" mass="26316">MISIKARAGFLRALFSRRFKRGRNGKLAKQCSSTHSNDDAASVRSAVNPRTMVGVDKELEILGLLTDPRIPPAPMPQHQSQNVVYQSVPHPSGPATIPLPGRTADSYPKPRLQLETQAYDTLPSKQYDPLTPTSPLLPPPPALWLPLHRPLPARPKSERGTGPTRVEEEPEIYTDTITPLSPSPSYLTFATQSSGVFPCGFEPYVVDDATGPVPDWKSEDTVLVLPSPPRADMAYGYARR</sequence>
<organism evidence="1 2">
    <name type="scientific">Aspergillus granulosus</name>
    <dbReference type="NCBI Taxonomy" id="176169"/>
    <lineage>
        <taxon>Eukaryota</taxon>
        <taxon>Fungi</taxon>
        <taxon>Dikarya</taxon>
        <taxon>Ascomycota</taxon>
        <taxon>Pezizomycotina</taxon>
        <taxon>Eurotiomycetes</taxon>
        <taxon>Eurotiomycetidae</taxon>
        <taxon>Eurotiales</taxon>
        <taxon>Aspergillaceae</taxon>
        <taxon>Aspergillus</taxon>
        <taxon>Aspergillus subgen. Nidulantes</taxon>
    </lineage>
</organism>
<dbReference type="Proteomes" id="UP001610334">
    <property type="component" value="Unassembled WGS sequence"/>
</dbReference>
<dbReference type="EMBL" id="JBFXLT010000178">
    <property type="protein sequence ID" value="KAL2802503.1"/>
    <property type="molecule type" value="Genomic_DNA"/>
</dbReference>
<evidence type="ECO:0000313" key="1">
    <source>
        <dbReference type="EMBL" id="KAL2802503.1"/>
    </source>
</evidence>
<keyword evidence="2" id="KW-1185">Reference proteome</keyword>
<evidence type="ECO:0000313" key="2">
    <source>
        <dbReference type="Proteomes" id="UP001610334"/>
    </source>
</evidence>
<reference evidence="1 2" key="1">
    <citation type="submission" date="2024-07" db="EMBL/GenBank/DDBJ databases">
        <title>Section-level genome sequencing and comparative genomics of Aspergillus sections Usti and Cavernicolus.</title>
        <authorList>
            <consortium name="Lawrence Berkeley National Laboratory"/>
            <person name="Nybo J.L."/>
            <person name="Vesth T.C."/>
            <person name="Theobald S."/>
            <person name="Frisvad J.C."/>
            <person name="Larsen T.O."/>
            <person name="Kjaerboelling I."/>
            <person name="Rothschild-Mancinelli K."/>
            <person name="Lyhne E.K."/>
            <person name="Kogle M.E."/>
            <person name="Barry K."/>
            <person name="Clum A."/>
            <person name="Na H."/>
            <person name="Ledsgaard L."/>
            <person name="Lin J."/>
            <person name="Lipzen A."/>
            <person name="Kuo A."/>
            <person name="Riley R."/>
            <person name="Mondo S."/>
            <person name="Labutti K."/>
            <person name="Haridas S."/>
            <person name="Pangalinan J."/>
            <person name="Salamov A.A."/>
            <person name="Simmons B.A."/>
            <person name="Magnuson J.K."/>
            <person name="Chen J."/>
            <person name="Drula E."/>
            <person name="Henrissat B."/>
            <person name="Wiebenga A."/>
            <person name="Lubbers R.J."/>
            <person name="Gomes A.C."/>
            <person name="Makela M.R."/>
            <person name="Stajich J."/>
            <person name="Grigoriev I.V."/>
            <person name="Mortensen U.H."/>
            <person name="De Vries R.P."/>
            <person name="Baker S.E."/>
            <person name="Andersen M.R."/>
        </authorList>
    </citation>
    <scope>NUCLEOTIDE SEQUENCE [LARGE SCALE GENOMIC DNA]</scope>
    <source>
        <strain evidence="1 2">CBS 588.65</strain>
    </source>
</reference>
<gene>
    <name evidence="1" type="ORF">BJX63DRAFT_437794</name>
</gene>